<evidence type="ECO:0000313" key="2">
    <source>
        <dbReference type="Proteomes" id="UP000003835"/>
    </source>
</evidence>
<sequence>MTDKIYRVALHQVSEKPRKIDMNHCLKLTYQFSGQNATINPISTVMSR</sequence>
<dbReference type="STRING" id="118168.MC7420_5487"/>
<proteinExistence type="predicted"/>
<keyword evidence="2" id="KW-1185">Reference proteome</keyword>
<gene>
    <name evidence="1" type="ORF">MC7420_5487</name>
</gene>
<dbReference type="HOGENOM" id="CLU_3151632_0_0_3"/>
<dbReference type="AlphaFoldDB" id="B4VQ37"/>
<dbReference type="EMBL" id="DS989847">
    <property type="protein sequence ID" value="EDX76053.1"/>
    <property type="molecule type" value="Genomic_DNA"/>
</dbReference>
<accession>B4VQ37</accession>
<reference evidence="1 2" key="1">
    <citation type="submission" date="2008-07" db="EMBL/GenBank/DDBJ databases">
        <authorList>
            <person name="Tandeau de Marsac N."/>
            <person name="Ferriera S."/>
            <person name="Johnson J."/>
            <person name="Kravitz S."/>
            <person name="Beeson K."/>
            <person name="Sutton G."/>
            <person name="Rogers Y.-H."/>
            <person name="Friedman R."/>
            <person name="Frazier M."/>
            <person name="Venter J.C."/>
        </authorList>
    </citation>
    <scope>NUCLEOTIDE SEQUENCE [LARGE SCALE GENOMIC DNA]</scope>
    <source>
        <strain evidence="1 2">PCC 7420</strain>
    </source>
</reference>
<protein>
    <submittedName>
        <fullName evidence="1">Uncharacterized protein</fullName>
    </submittedName>
</protein>
<organism evidence="1 2">
    <name type="scientific">Coleofasciculus chthonoplastes PCC 7420</name>
    <dbReference type="NCBI Taxonomy" id="118168"/>
    <lineage>
        <taxon>Bacteria</taxon>
        <taxon>Bacillati</taxon>
        <taxon>Cyanobacteriota</taxon>
        <taxon>Cyanophyceae</taxon>
        <taxon>Coleofasciculales</taxon>
        <taxon>Coleofasciculaceae</taxon>
        <taxon>Coleofasciculus</taxon>
    </lineage>
</organism>
<name>B4VQ37_9CYAN</name>
<dbReference type="Proteomes" id="UP000003835">
    <property type="component" value="Unassembled WGS sequence"/>
</dbReference>
<evidence type="ECO:0000313" key="1">
    <source>
        <dbReference type="EMBL" id="EDX76053.1"/>
    </source>
</evidence>